<gene>
    <name evidence="1" type="ORF">JKP88DRAFT_242668</name>
</gene>
<accession>A0A835ZH64</accession>
<protein>
    <submittedName>
        <fullName evidence="1">Uncharacterized protein</fullName>
    </submittedName>
</protein>
<proteinExistence type="predicted"/>
<dbReference type="AlphaFoldDB" id="A0A835ZH64"/>
<organism evidence="1 2">
    <name type="scientific">Tribonema minus</name>
    <dbReference type="NCBI Taxonomy" id="303371"/>
    <lineage>
        <taxon>Eukaryota</taxon>
        <taxon>Sar</taxon>
        <taxon>Stramenopiles</taxon>
        <taxon>Ochrophyta</taxon>
        <taxon>PX clade</taxon>
        <taxon>Xanthophyceae</taxon>
        <taxon>Tribonematales</taxon>
        <taxon>Tribonemataceae</taxon>
        <taxon>Tribonema</taxon>
    </lineage>
</organism>
<dbReference type="Proteomes" id="UP000664859">
    <property type="component" value="Unassembled WGS sequence"/>
</dbReference>
<evidence type="ECO:0000313" key="2">
    <source>
        <dbReference type="Proteomes" id="UP000664859"/>
    </source>
</evidence>
<keyword evidence="2" id="KW-1185">Reference proteome</keyword>
<dbReference type="EMBL" id="JAFCMP010000002">
    <property type="protein sequence ID" value="KAG5192796.1"/>
    <property type="molecule type" value="Genomic_DNA"/>
</dbReference>
<reference evidence="1" key="1">
    <citation type="submission" date="2021-02" db="EMBL/GenBank/DDBJ databases">
        <title>First Annotated Genome of the Yellow-green Alga Tribonema minus.</title>
        <authorList>
            <person name="Mahan K.M."/>
        </authorList>
    </citation>
    <scope>NUCLEOTIDE SEQUENCE</scope>
    <source>
        <strain evidence="1">UTEX B ZZ1240</strain>
    </source>
</reference>
<name>A0A835ZH64_9STRA</name>
<evidence type="ECO:0000313" key="1">
    <source>
        <dbReference type="EMBL" id="KAG5192796.1"/>
    </source>
</evidence>
<comment type="caution">
    <text evidence="1">The sequence shown here is derived from an EMBL/GenBank/DDBJ whole genome shotgun (WGS) entry which is preliminary data.</text>
</comment>
<sequence length="500" mass="53910">MALQLGQALGLAVHQALPVDHCDCSYTKQIERWLQMLYTARSKQSQPKSAAFCRCGQSCFWRRTVAAALAALNFTCQWLKAVSQGRHYVKCCDAVRVNVSLHVLSLLLIEHDEEAHDQGGTTGTSVVWSDSDALPQTTVSTHGAPMVASVTVAPTPHQQPQLPVVQDALQQLHNDCSNRMTSFSLGSINISSQVWQQHHPSSCSCRCFCTRVALPYTRGARASVPAGGAALGMASTLQVTAPSFTPASPPPSQQHVLSRRRHSLQQRLLDFQTARFAISYVAADSAAVHRPCLGRGNERRAARVPRPNPRSDFFCMQHARCSPRRSNACAGILCVQHESLACDTSLLAHAIICTGIPATPSPPVPAPSAVRNVHVICITKEKDISPQTGSRKRQLRKVNTGKAPVALEFVNPRGSTSVRMTSAGGGRCAARNFKINTNSTTIEDTPQTRAGAQQSSATLALKCTRSHGAAQAGKEYRNLNAVHIMVPLPSRNVTEGEVAT</sequence>